<name>A0ABX0HBU2_9BACT</name>
<accession>A0ABX0HBU2</accession>
<sequence length="153" mass="16822">MDKDGDKDIVIADSDQTACRIAWLENDGLDSPTFKAHYLPVTAPGTNGSFHSLALADFDGDGDMDIFTVEQEDPTIFPEGRGPRWYIWENMDGKGGEFEERVIFDGNLGGHDALIGDIDGDGDPDIVSKIWKRWPGNANGGKEHVSWLENLAI</sequence>
<dbReference type="PANTHER" id="PTHR46580">
    <property type="entry name" value="SENSOR KINASE-RELATED"/>
    <property type="match status" value="1"/>
</dbReference>
<gene>
    <name evidence="2" type="ORF">G9Q97_18600</name>
</gene>
<evidence type="ECO:0000256" key="1">
    <source>
        <dbReference type="ARBA" id="ARBA00022729"/>
    </source>
</evidence>
<dbReference type="PANTHER" id="PTHR46580:SF4">
    <property type="entry name" value="ATP_GTP-BINDING PROTEIN"/>
    <property type="match status" value="1"/>
</dbReference>
<organism evidence="2 3">
    <name type="scientific">Cyclobacterium plantarum</name>
    <dbReference type="NCBI Taxonomy" id="2716263"/>
    <lineage>
        <taxon>Bacteria</taxon>
        <taxon>Pseudomonadati</taxon>
        <taxon>Bacteroidota</taxon>
        <taxon>Cytophagia</taxon>
        <taxon>Cytophagales</taxon>
        <taxon>Cyclobacteriaceae</taxon>
        <taxon>Cyclobacterium</taxon>
    </lineage>
</organism>
<evidence type="ECO:0000313" key="2">
    <source>
        <dbReference type="EMBL" id="NHE58825.1"/>
    </source>
</evidence>
<dbReference type="Pfam" id="PF13517">
    <property type="entry name" value="FG-GAP_3"/>
    <property type="match status" value="2"/>
</dbReference>
<comment type="caution">
    <text evidence="2">The sequence shown here is derived from an EMBL/GenBank/DDBJ whole genome shotgun (WGS) entry which is preliminary data.</text>
</comment>
<keyword evidence="1" id="KW-0732">Signal</keyword>
<protein>
    <submittedName>
        <fullName evidence="2">VCBS repeat-containing protein</fullName>
    </submittedName>
</protein>
<dbReference type="EMBL" id="JAANYN010000008">
    <property type="protein sequence ID" value="NHE58825.1"/>
    <property type="molecule type" value="Genomic_DNA"/>
</dbReference>
<evidence type="ECO:0000313" key="3">
    <source>
        <dbReference type="Proteomes" id="UP000649799"/>
    </source>
</evidence>
<proteinExistence type="predicted"/>
<dbReference type="InterPro" id="IPR013517">
    <property type="entry name" value="FG-GAP"/>
</dbReference>
<dbReference type="Proteomes" id="UP000649799">
    <property type="component" value="Unassembled WGS sequence"/>
</dbReference>
<dbReference type="Gene3D" id="2.130.10.130">
    <property type="entry name" value="Integrin alpha, N-terminal"/>
    <property type="match status" value="1"/>
</dbReference>
<dbReference type="SUPFAM" id="SSF69318">
    <property type="entry name" value="Integrin alpha N-terminal domain"/>
    <property type="match status" value="1"/>
</dbReference>
<dbReference type="RefSeq" id="WP_166149566.1">
    <property type="nucleotide sequence ID" value="NZ_JAANYN010000008.1"/>
</dbReference>
<keyword evidence="3" id="KW-1185">Reference proteome</keyword>
<reference evidence="2 3" key="1">
    <citation type="submission" date="2020-03" db="EMBL/GenBank/DDBJ databases">
        <title>Cyclobacterium plantarum sp. nov., a marine bacterium isolated from a coastal-marine wetland.</title>
        <authorList>
            <person name="Sanchez-Porro C."/>
            <person name="Ventosa A."/>
            <person name="Amoozegar M."/>
        </authorList>
    </citation>
    <scope>NUCLEOTIDE SEQUENCE [LARGE SCALE GENOMIC DNA]</scope>
    <source>
        <strain evidence="2 3">GBPx2</strain>
    </source>
</reference>
<dbReference type="InterPro" id="IPR028994">
    <property type="entry name" value="Integrin_alpha_N"/>
</dbReference>